<sequence>MMIVLNMQLLPACLLLFAVCLGVILYLFTFYEIYYALCNLTMNDMNKIDDVVMYVTELNTCEEVYAEAVRIRARLEAIACRTPTKLKELQPPVILHELDGETEKNYRYRVQKYYYKYRKQVAKMLTHDLKGLYDKG</sequence>
<organism evidence="2">
    <name type="scientific">Lygus hesperus</name>
    <name type="common">Western plant bug</name>
    <dbReference type="NCBI Taxonomy" id="30085"/>
    <lineage>
        <taxon>Eukaryota</taxon>
        <taxon>Metazoa</taxon>
        <taxon>Ecdysozoa</taxon>
        <taxon>Arthropoda</taxon>
        <taxon>Hexapoda</taxon>
        <taxon>Insecta</taxon>
        <taxon>Pterygota</taxon>
        <taxon>Neoptera</taxon>
        <taxon>Paraneoptera</taxon>
        <taxon>Hemiptera</taxon>
        <taxon>Heteroptera</taxon>
        <taxon>Panheteroptera</taxon>
        <taxon>Cimicomorpha</taxon>
        <taxon>Miridae</taxon>
        <taxon>Mirini</taxon>
        <taxon>Lygus</taxon>
    </lineage>
</organism>
<gene>
    <name evidence="2" type="ORF">g.18440</name>
</gene>
<accession>A0A146LVF7</accession>
<name>A0A146LVF7_LYGHE</name>
<keyword evidence="1" id="KW-0812">Transmembrane</keyword>
<keyword evidence="1" id="KW-0472">Membrane</keyword>
<feature type="transmembrane region" description="Helical" evidence="1">
    <location>
        <begin position="12"/>
        <end position="37"/>
    </location>
</feature>
<protein>
    <submittedName>
        <fullName evidence="2">Uncharacterized protein</fullName>
    </submittedName>
</protein>
<evidence type="ECO:0000256" key="1">
    <source>
        <dbReference type="SAM" id="Phobius"/>
    </source>
</evidence>
<reference evidence="2" key="1">
    <citation type="journal article" date="2016" name="Gigascience">
        <title>De novo construction of an expanded transcriptome assembly for the western tarnished plant bug, Lygus hesperus.</title>
        <authorList>
            <person name="Tassone E.E."/>
            <person name="Geib S.M."/>
            <person name="Hall B."/>
            <person name="Fabrick J.A."/>
            <person name="Brent C.S."/>
            <person name="Hull J.J."/>
        </authorList>
    </citation>
    <scope>NUCLEOTIDE SEQUENCE</scope>
</reference>
<proteinExistence type="predicted"/>
<dbReference type="EMBL" id="GDHC01006938">
    <property type="protein sequence ID" value="JAQ11691.1"/>
    <property type="molecule type" value="Transcribed_RNA"/>
</dbReference>
<keyword evidence="1" id="KW-1133">Transmembrane helix</keyword>
<evidence type="ECO:0000313" key="2">
    <source>
        <dbReference type="EMBL" id="JAQ11691.1"/>
    </source>
</evidence>
<dbReference type="AlphaFoldDB" id="A0A146LVF7"/>